<dbReference type="Proteomes" id="UP000015530">
    <property type="component" value="Unassembled WGS sequence"/>
</dbReference>
<reference evidence="2" key="1">
    <citation type="journal article" date="2013" name="Mol. Plant Microbe Interact.">
        <title>Global aspects of pacC regulation of pathogenicity genes in Colletotrichum gloeosporioides as revealed by transcriptome analysis.</title>
        <authorList>
            <person name="Alkan N."/>
            <person name="Meng X."/>
            <person name="Friedlander G."/>
            <person name="Reuveni E."/>
            <person name="Sukno S."/>
            <person name="Sherman A."/>
            <person name="Thon M."/>
            <person name="Fluhr R."/>
            <person name="Prusky D."/>
        </authorList>
    </citation>
    <scope>NUCLEOTIDE SEQUENCE [LARGE SCALE GENOMIC DNA]</scope>
    <source>
        <strain evidence="2">Cg-14</strain>
    </source>
</reference>
<organism evidence="1 2">
    <name type="scientific">Colletotrichum gloeosporioides (strain Cg-14)</name>
    <name type="common">Anthracnose fungus</name>
    <name type="synonym">Glomerella cingulata</name>
    <dbReference type="NCBI Taxonomy" id="1237896"/>
    <lineage>
        <taxon>Eukaryota</taxon>
        <taxon>Fungi</taxon>
        <taxon>Dikarya</taxon>
        <taxon>Ascomycota</taxon>
        <taxon>Pezizomycotina</taxon>
        <taxon>Sordariomycetes</taxon>
        <taxon>Hypocreomycetidae</taxon>
        <taxon>Glomerellales</taxon>
        <taxon>Glomerellaceae</taxon>
        <taxon>Colletotrichum</taxon>
        <taxon>Colletotrichum gloeosporioides species complex</taxon>
    </lineage>
</organism>
<evidence type="ECO:0000313" key="2">
    <source>
        <dbReference type="Proteomes" id="UP000015530"/>
    </source>
</evidence>
<protein>
    <submittedName>
        <fullName evidence="1">Uncharacterized protein</fullName>
    </submittedName>
</protein>
<dbReference type="EMBL" id="AMYD01000103">
    <property type="protein sequence ID" value="EQB59260.1"/>
    <property type="molecule type" value="Genomic_DNA"/>
</dbReference>
<dbReference type="AlphaFoldDB" id="T0ME14"/>
<gene>
    <name evidence="1" type="ORF">CGLO_00385</name>
</gene>
<sequence length="210" mass="23414">MQFTTPNQHILYSTINYTHYPTTLHILLTLKNNTIATMHPSQLFSAITLASLAAFGSASPIAMAEGEASGLVTRQDSCNAAPVSAEYDFSYYTFHIDANVQQRAKAAGLTKIGVLQKCDSNGGIFGSQPKNTENWAYAPLDKFGPDQKYKIKVNRCKKDYDRHVWKYQVWLCNENNWCGTTNCGLDRDICPTQKTKSVDLVDNEAWLCSA</sequence>
<dbReference type="HOGENOM" id="CLU_1525019_0_0_1"/>
<comment type="caution">
    <text evidence="1">The sequence shown here is derived from an EMBL/GenBank/DDBJ whole genome shotgun (WGS) entry which is preliminary data.</text>
</comment>
<accession>T0ME14</accession>
<dbReference type="STRING" id="1237896.T0ME14"/>
<proteinExistence type="predicted"/>
<evidence type="ECO:0000313" key="1">
    <source>
        <dbReference type="EMBL" id="EQB59260.1"/>
    </source>
</evidence>
<dbReference type="OrthoDB" id="4828090at2759"/>
<dbReference type="eggNOG" id="ENOG502T488">
    <property type="taxonomic scope" value="Eukaryota"/>
</dbReference>
<name>T0ME14_COLGC</name>